<dbReference type="Gene3D" id="3.30.565.10">
    <property type="entry name" value="Histidine kinase-like ATPase, C-terminal domain"/>
    <property type="match status" value="1"/>
</dbReference>
<dbReference type="SUPFAM" id="SSF52172">
    <property type="entry name" value="CheY-like"/>
    <property type="match status" value="1"/>
</dbReference>
<comment type="subcellular location">
    <subcellularLocation>
        <location evidence="2">Cell membrane</location>
        <topology evidence="2">Multi-pass membrane protein</topology>
    </subcellularLocation>
</comment>
<dbReference type="PROSITE" id="PS50110">
    <property type="entry name" value="RESPONSE_REGULATORY"/>
    <property type="match status" value="1"/>
</dbReference>
<feature type="domain" description="Histidine kinase" evidence="12">
    <location>
        <begin position="411"/>
        <end position="628"/>
    </location>
</feature>
<keyword evidence="5 10" id="KW-0597">Phosphoprotein</keyword>
<dbReference type="SUPFAM" id="SSF103190">
    <property type="entry name" value="Sensory domain-like"/>
    <property type="match status" value="1"/>
</dbReference>
<comment type="catalytic activity">
    <reaction evidence="1">
        <text>ATP + protein L-histidine = ADP + protein N-phospho-L-histidine.</text>
        <dbReference type="EC" id="2.7.13.3"/>
    </reaction>
</comment>
<evidence type="ECO:0000259" key="13">
    <source>
        <dbReference type="PROSITE" id="PS50110"/>
    </source>
</evidence>
<dbReference type="PROSITE" id="PS50109">
    <property type="entry name" value="HIS_KIN"/>
    <property type="match status" value="1"/>
</dbReference>
<feature type="transmembrane region" description="Helical" evidence="11">
    <location>
        <begin position="320"/>
        <end position="338"/>
    </location>
</feature>
<organism evidence="15 16">
    <name type="scientific">Reichenbachiella agarivorans</name>
    <dbReference type="NCBI Taxonomy" id="2979464"/>
    <lineage>
        <taxon>Bacteria</taxon>
        <taxon>Pseudomonadati</taxon>
        <taxon>Bacteroidota</taxon>
        <taxon>Cytophagia</taxon>
        <taxon>Cytophagales</taxon>
        <taxon>Reichenbachiellaceae</taxon>
        <taxon>Reichenbachiella</taxon>
    </lineage>
</organism>
<dbReference type="SMART" id="SM00304">
    <property type="entry name" value="HAMP"/>
    <property type="match status" value="1"/>
</dbReference>
<evidence type="ECO:0000256" key="2">
    <source>
        <dbReference type="ARBA" id="ARBA00004651"/>
    </source>
</evidence>
<dbReference type="InterPro" id="IPR003594">
    <property type="entry name" value="HATPase_dom"/>
</dbReference>
<dbReference type="InterPro" id="IPR048760">
    <property type="entry name" value="VP0354-like_sensor_dom"/>
</dbReference>
<proteinExistence type="predicted"/>
<evidence type="ECO:0000259" key="14">
    <source>
        <dbReference type="PROSITE" id="PS50885"/>
    </source>
</evidence>
<evidence type="ECO:0000256" key="1">
    <source>
        <dbReference type="ARBA" id="ARBA00000085"/>
    </source>
</evidence>
<dbReference type="PANTHER" id="PTHR43047">
    <property type="entry name" value="TWO-COMPONENT HISTIDINE PROTEIN KINASE"/>
    <property type="match status" value="1"/>
</dbReference>
<dbReference type="Proteomes" id="UP001065174">
    <property type="component" value="Chromosome"/>
</dbReference>
<dbReference type="InterPro" id="IPR036641">
    <property type="entry name" value="HPT_dom_sf"/>
</dbReference>
<dbReference type="EMBL" id="CP106679">
    <property type="protein sequence ID" value="UXP31159.1"/>
    <property type="molecule type" value="Genomic_DNA"/>
</dbReference>
<dbReference type="SUPFAM" id="SSF158472">
    <property type="entry name" value="HAMP domain-like"/>
    <property type="match status" value="1"/>
</dbReference>
<evidence type="ECO:0000259" key="12">
    <source>
        <dbReference type="PROSITE" id="PS50109"/>
    </source>
</evidence>
<dbReference type="InterPro" id="IPR004358">
    <property type="entry name" value="Sig_transdc_His_kin-like_C"/>
</dbReference>
<dbReference type="CDD" id="cd06225">
    <property type="entry name" value="HAMP"/>
    <property type="match status" value="1"/>
</dbReference>
<dbReference type="Pfam" id="PF00672">
    <property type="entry name" value="HAMP"/>
    <property type="match status" value="1"/>
</dbReference>
<keyword evidence="4" id="KW-1003">Cell membrane</keyword>
<protein>
    <recommendedName>
        <fullName evidence="3">histidine kinase</fullName>
        <ecNumber evidence="3">2.7.13.3</ecNumber>
    </recommendedName>
</protein>
<evidence type="ECO:0000256" key="9">
    <source>
        <dbReference type="ARBA" id="ARBA00022989"/>
    </source>
</evidence>
<evidence type="ECO:0000256" key="6">
    <source>
        <dbReference type="ARBA" id="ARBA00022679"/>
    </source>
</evidence>
<dbReference type="SMART" id="SM00448">
    <property type="entry name" value="REC"/>
    <property type="match status" value="1"/>
</dbReference>
<keyword evidence="11" id="KW-0472">Membrane</keyword>
<evidence type="ECO:0000256" key="8">
    <source>
        <dbReference type="ARBA" id="ARBA00022777"/>
    </source>
</evidence>
<dbReference type="SUPFAM" id="SSF55874">
    <property type="entry name" value="ATPase domain of HSP90 chaperone/DNA topoisomerase II/histidine kinase"/>
    <property type="match status" value="1"/>
</dbReference>
<keyword evidence="16" id="KW-1185">Reference proteome</keyword>
<feature type="transmembrane region" description="Helical" evidence="11">
    <location>
        <begin position="12"/>
        <end position="32"/>
    </location>
</feature>
<gene>
    <name evidence="15" type="ORF">N6H18_12450</name>
</gene>
<dbReference type="SUPFAM" id="SSF47384">
    <property type="entry name" value="Homodimeric domain of signal transducing histidine kinase"/>
    <property type="match status" value="1"/>
</dbReference>
<feature type="domain" description="Response regulatory" evidence="13">
    <location>
        <begin position="652"/>
        <end position="761"/>
    </location>
</feature>
<evidence type="ECO:0000313" key="16">
    <source>
        <dbReference type="Proteomes" id="UP001065174"/>
    </source>
</evidence>
<keyword evidence="8" id="KW-0418">Kinase</keyword>
<dbReference type="Pfam" id="PF02518">
    <property type="entry name" value="HATPase_c"/>
    <property type="match status" value="1"/>
</dbReference>
<dbReference type="InterPro" id="IPR029151">
    <property type="entry name" value="Sensor-like_sf"/>
</dbReference>
<keyword evidence="15" id="KW-0067">ATP-binding</keyword>
<dbReference type="PANTHER" id="PTHR43047:SF72">
    <property type="entry name" value="OSMOSENSING HISTIDINE PROTEIN KINASE SLN1"/>
    <property type="match status" value="1"/>
</dbReference>
<evidence type="ECO:0000313" key="15">
    <source>
        <dbReference type="EMBL" id="UXP31159.1"/>
    </source>
</evidence>
<dbReference type="Pfam" id="PF21623">
    <property type="entry name" value="HK_sensor_dom_bact"/>
    <property type="match status" value="1"/>
</dbReference>
<feature type="domain" description="HAMP" evidence="14">
    <location>
        <begin position="336"/>
        <end position="389"/>
    </location>
</feature>
<reference evidence="15" key="1">
    <citation type="submission" date="2022-09" db="EMBL/GenBank/DDBJ databases">
        <title>Comparative genomics and taxonomic characterization of three novel marine species of genus Reichenbachiella exhibiting antioxidant and polysaccharide degradation activities.</title>
        <authorList>
            <person name="Muhammad N."/>
            <person name="Lee Y.-J."/>
            <person name="Ko J."/>
            <person name="Kim S.-G."/>
        </authorList>
    </citation>
    <scope>NUCLEOTIDE SEQUENCE</scope>
    <source>
        <strain evidence="15">BKB1-1</strain>
    </source>
</reference>
<keyword evidence="15" id="KW-0547">Nucleotide-binding</keyword>
<dbReference type="Gene3D" id="1.10.287.130">
    <property type="match status" value="1"/>
</dbReference>
<dbReference type="InterPro" id="IPR005467">
    <property type="entry name" value="His_kinase_dom"/>
</dbReference>
<dbReference type="InterPro" id="IPR003660">
    <property type="entry name" value="HAMP_dom"/>
</dbReference>
<dbReference type="Gene3D" id="6.10.340.10">
    <property type="match status" value="1"/>
</dbReference>
<evidence type="ECO:0000256" key="3">
    <source>
        <dbReference type="ARBA" id="ARBA00012438"/>
    </source>
</evidence>
<keyword evidence="9 11" id="KW-1133">Transmembrane helix</keyword>
<dbReference type="CDD" id="cd00156">
    <property type="entry name" value="REC"/>
    <property type="match status" value="1"/>
</dbReference>
<feature type="modified residue" description="4-aspartylphosphate" evidence="10">
    <location>
        <position position="701"/>
    </location>
</feature>
<sequence>MVRFWNSLVVRFGLLFTFLVISCVLISGYLVFDQAAAMILNHSKERIQNDAQLVQRSFYRLLDEVSYDIAVWTNNPTVENYINDPSLYHAEQTEKLASVILKNKPAYFQLRILEAGTGEEIIRFDKKYGMIIKTPTDALQNKGNTEYYLNAVSSPEEYYFSEINLNEEYGKISMPLTPTLRAVGKIYDGQNMVRALLVINVDLTSFYHGLEQMIRSDSRLIITDSKGEYFFGEQKNKCFASQLGHEASFPNDYQIDWHAFVAQQHAVGSIKGTDGKDYVVQMDELIYSESQHQLYLFTMMELDSLMADAESVRNSSLKTVFVVGVIALFLVFFFIWILSRGINQITRAVSDLDHHTESKVDLPIGRKDEVGLLARSFSNMRQRIDHQVTELKTALFSEQRAIKERDEFLQNMSHELRTPLNAILGLTQLLNKNKRTAEQQPIIDSLYRSTINLTGLMHDILDQQKLMEGRVKLKLIPSNLYDLLYDIYASYQYEAVNKGLTFDFGVAQELKHKTLLMDPLRFNQIVINLVVNAIKYTKIGTVTLSAELREDHLIVDVHDTGEGIEEENLQYIKERFYRAVDERGVKIDGFGLGLSIVKQLIELFGGKLTVTSELKQGSKFSVILPVTEVSHDSLKSRGVEQTHYPKLLGQYRVLHVEDDPSALLLVKSTLQLPFVSLIQVSSIEAAVNINQELKPHLILTDLMLGSEPMSASQRTEWIDEADAPVIVLSAFDADVSHAESANYLQKPFDLNQLLDLVMVKLGSQEFDLPYMNGIYAQYDHRPDKIANYLKIMISEFNTYIQRIEEVKISQEEKEWKAILHKLITHINAMKLEKLAESLPNGVHDLDESQLTTIINQLRFYLCFFRNELRINSID</sequence>
<dbReference type="Pfam" id="PF00512">
    <property type="entry name" value="HisKA"/>
    <property type="match status" value="1"/>
</dbReference>
<name>A0ABY6CL88_9BACT</name>
<evidence type="ECO:0000256" key="10">
    <source>
        <dbReference type="PROSITE-ProRule" id="PRU00169"/>
    </source>
</evidence>
<dbReference type="InterPro" id="IPR036097">
    <property type="entry name" value="HisK_dim/P_sf"/>
</dbReference>
<dbReference type="InterPro" id="IPR003661">
    <property type="entry name" value="HisK_dim/P_dom"/>
</dbReference>
<dbReference type="SMART" id="SM00388">
    <property type="entry name" value="HisKA"/>
    <property type="match status" value="1"/>
</dbReference>
<evidence type="ECO:0000256" key="7">
    <source>
        <dbReference type="ARBA" id="ARBA00022692"/>
    </source>
</evidence>
<evidence type="ECO:0000256" key="4">
    <source>
        <dbReference type="ARBA" id="ARBA00022475"/>
    </source>
</evidence>
<dbReference type="InterPro" id="IPR011006">
    <property type="entry name" value="CheY-like_superfamily"/>
</dbReference>
<accession>A0ABY6CL88</accession>
<dbReference type="SUPFAM" id="SSF47226">
    <property type="entry name" value="Histidine-containing phosphotransfer domain, HPT domain"/>
    <property type="match status" value="1"/>
</dbReference>
<keyword evidence="6" id="KW-0808">Transferase</keyword>
<dbReference type="PRINTS" id="PR00344">
    <property type="entry name" value="BCTRLSENSOR"/>
</dbReference>
<dbReference type="Gene3D" id="3.40.50.2300">
    <property type="match status" value="1"/>
</dbReference>
<dbReference type="GO" id="GO:0005524">
    <property type="term" value="F:ATP binding"/>
    <property type="evidence" value="ECO:0007669"/>
    <property type="project" value="UniProtKB-KW"/>
</dbReference>
<dbReference type="InterPro" id="IPR001789">
    <property type="entry name" value="Sig_transdc_resp-reg_receiver"/>
</dbReference>
<evidence type="ECO:0000256" key="5">
    <source>
        <dbReference type="ARBA" id="ARBA00022553"/>
    </source>
</evidence>
<dbReference type="SMART" id="SM00387">
    <property type="entry name" value="HATPase_c"/>
    <property type="match status" value="1"/>
</dbReference>
<dbReference type="Pfam" id="PF00072">
    <property type="entry name" value="Response_reg"/>
    <property type="match status" value="1"/>
</dbReference>
<dbReference type="Gene3D" id="3.30.450.20">
    <property type="entry name" value="PAS domain"/>
    <property type="match status" value="1"/>
</dbReference>
<keyword evidence="7 11" id="KW-0812">Transmembrane</keyword>
<dbReference type="PROSITE" id="PS51257">
    <property type="entry name" value="PROKAR_LIPOPROTEIN"/>
    <property type="match status" value="1"/>
</dbReference>
<dbReference type="InterPro" id="IPR036890">
    <property type="entry name" value="HATPase_C_sf"/>
</dbReference>
<dbReference type="RefSeq" id="WP_262308601.1">
    <property type="nucleotide sequence ID" value="NZ_CP106679.1"/>
</dbReference>
<evidence type="ECO:0000256" key="11">
    <source>
        <dbReference type="SAM" id="Phobius"/>
    </source>
</evidence>
<dbReference type="PROSITE" id="PS50885">
    <property type="entry name" value="HAMP"/>
    <property type="match status" value="1"/>
</dbReference>
<dbReference type="CDD" id="cd00082">
    <property type="entry name" value="HisKA"/>
    <property type="match status" value="1"/>
</dbReference>
<dbReference type="EC" id="2.7.13.3" evidence="3"/>